<name>A0A165NTU1_EXIGL</name>
<feature type="chain" id="PRO_5007863413" description="LysM domain-containing protein" evidence="1">
    <location>
        <begin position="20"/>
        <end position="156"/>
    </location>
</feature>
<dbReference type="Pfam" id="PF01476">
    <property type="entry name" value="LysM"/>
    <property type="match status" value="1"/>
</dbReference>
<protein>
    <recommendedName>
        <fullName evidence="2">LysM domain-containing protein</fullName>
    </recommendedName>
</protein>
<feature type="domain" description="LysM" evidence="2">
    <location>
        <begin position="34"/>
        <end position="75"/>
    </location>
</feature>
<dbReference type="InterPro" id="IPR036779">
    <property type="entry name" value="LysM_dom_sf"/>
</dbReference>
<sequence length="156" mass="16840">MFVSSVFVTVLAAALGALADGPREQCVGTWNVQQSGQTCETVSDGTGVTISWLLAHNPDLVCDGSDLPIGKRICISTYTPTCEAWETATQPTCATDPMLVKWNITKDTFVELNDNVDATSCALVLGQQYCVTTDWCAANKVECCKWFPNEAFCADL</sequence>
<dbReference type="OrthoDB" id="5985073at2759"/>
<dbReference type="Proteomes" id="UP000077266">
    <property type="component" value="Unassembled WGS sequence"/>
</dbReference>
<gene>
    <name evidence="3" type="ORF">EXIGLDRAFT_718964</name>
</gene>
<organism evidence="3 4">
    <name type="scientific">Exidia glandulosa HHB12029</name>
    <dbReference type="NCBI Taxonomy" id="1314781"/>
    <lineage>
        <taxon>Eukaryota</taxon>
        <taxon>Fungi</taxon>
        <taxon>Dikarya</taxon>
        <taxon>Basidiomycota</taxon>
        <taxon>Agaricomycotina</taxon>
        <taxon>Agaricomycetes</taxon>
        <taxon>Auriculariales</taxon>
        <taxon>Exidiaceae</taxon>
        <taxon>Exidia</taxon>
    </lineage>
</organism>
<dbReference type="Gene3D" id="3.10.350.10">
    <property type="entry name" value="LysM domain"/>
    <property type="match status" value="1"/>
</dbReference>
<dbReference type="InParanoid" id="A0A165NTU1"/>
<evidence type="ECO:0000259" key="2">
    <source>
        <dbReference type="Pfam" id="PF01476"/>
    </source>
</evidence>
<dbReference type="AlphaFoldDB" id="A0A165NTU1"/>
<keyword evidence="1" id="KW-0732">Signal</keyword>
<evidence type="ECO:0000256" key="1">
    <source>
        <dbReference type="SAM" id="SignalP"/>
    </source>
</evidence>
<evidence type="ECO:0000313" key="3">
    <source>
        <dbReference type="EMBL" id="KZW01211.1"/>
    </source>
</evidence>
<dbReference type="InterPro" id="IPR018392">
    <property type="entry name" value="LysM"/>
</dbReference>
<dbReference type="EMBL" id="KV425895">
    <property type="protein sequence ID" value="KZW01211.1"/>
    <property type="molecule type" value="Genomic_DNA"/>
</dbReference>
<reference evidence="3 4" key="1">
    <citation type="journal article" date="2016" name="Mol. Biol. Evol.">
        <title>Comparative Genomics of Early-Diverging Mushroom-Forming Fungi Provides Insights into the Origins of Lignocellulose Decay Capabilities.</title>
        <authorList>
            <person name="Nagy L.G."/>
            <person name="Riley R."/>
            <person name="Tritt A."/>
            <person name="Adam C."/>
            <person name="Daum C."/>
            <person name="Floudas D."/>
            <person name="Sun H."/>
            <person name="Yadav J.S."/>
            <person name="Pangilinan J."/>
            <person name="Larsson K.H."/>
            <person name="Matsuura K."/>
            <person name="Barry K."/>
            <person name="Labutti K."/>
            <person name="Kuo R."/>
            <person name="Ohm R.A."/>
            <person name="Bhattacharya S.S."/>
            <person name="Shirouzu T."/>
            <person name="Yoshinaga Y."/>
            <person name="Martin F.M."/>
            <person name="Grigoriev I.V."/>
            <person name="Hibbett D.S."/>
        </authorList>
    </citation>
    <scope>NUCLEOTIDE SEQUENCE [LARGE SCALE GENOMIC DNA]</scope>
    <source>
        <strain evidence="3 4">HHB12029</strain>
    </source>
</reference>
<evidence type="ECO:0000313" key="4">
    <source>
        <dbReference type="Proteomes" id="UP000077266"/>
    </source>
</evidence>
<keyword evidence="4" id="KW-1185">Reference proteome</keyword>
<proteinExistence type="predicted"/>
<feature type="signal peptide" evidence="1">
    <location>
        <begin position="1"/>
        <end position="19"/>
    </location>
</feature>
<accession>A0A165NTU1</accession>